<dbReference type="EMBL" id="FNUT01000018">
    <property type="protein sequence ID" value="SEG74840.1"/>
    <property type="molecule type" value="Genomic_DNA"/>
</dbReference>
<organism evidence="2 3">
    <name type="scientific">Sphingobacterium lactis</name>
    <dbReference type="NCBI Taxonomy" id="797291"/>
    <lineage>
        <taxon>Bacteria</taxon>
        <taxon>Pseudomonadati</taxon>
        <taxon>Bacteroidota</taxon>
        <taxon>Sphingobacteriia</taxon>
        <taxon>Sphingobacteriales</taxon>
        <taxon>Sphingobacteriaceae</taxon>
        <taxon>Sphingobacterium</taxon>
    </lineage>
</organism>
<feature type="domain" description="Outer membrane protein beta-barrel" evidence="1">
    <location>
        <begin position="25"/>
        <end position="229"/>
    </location>
</feature>
<gene>
    <name evidence="2" type="ORF">SAMN05421877_1186</name>
</gene>
<reference evidence="3" key="1">
    <citation type="submission" date="2016-10" db="EMBL/GenBank/DDBJ databases">
        <authorList>
            <person name="Varghese N."/>
            <person name="Submissions S."/>
        </authorList>
    </citation>
    <scope>NUCLEOTIDE SEQUENCE [LARGE SCALE GENOMIC DNA]</scope>
    <source>
        <strain evidence="3">DSM 22361</strain>
    </source>
</reference>
<accession>A0A1H6CPC4</accession>
<evidence type="ECO:0000259" key="1">
    <source>
        <dbReference type="Pfam" id="PF13568"/>
    </source>
</evidence>
<evidence type="ECO:0000313" key="2">
    <source>
        <dbReference type="EMBL" id="SEG74840.1"/>
    </source>
</evidence>
<dbReference type="InterPro" id="IPR025665">
    <property type="entry name" value="Beta-barrel_OMP_2"/>
</dbReference>
<proteinExistence type="predicted"/>
<dbReference type="RefSeq" id="WP_103907927.1">
    <property type="nucleotide sequence ID" value="NZ_CP049246.1"/>
</dbReference>
<name>A0A1H6CPC4_9SPHI</name>
<dbReference type="Pfam" id="PF13568">
    <property type="entry name" value="OMP_b-brl_2"/>
    <property type="match status" value="1"/>
</dbReference>
<dbReference type="Proteomes" id="UP000236731">
    <property type="component" value="Unassembled WGS sequence"/>
</dbReference>
<sequence length="255" mass="28459">MQLILTYSKPMLFVFLLMVLGSRLQAQELQKGQLTLDVEAGTKIGGASPMGLPAEIRKINSYKPALPFFVGAKVAYGISEKWGIRTGFIFEGKGMKTDAQVKGYKTTFNADEDPNQNVSGYYYGDITTNVENLYLTVPILANYQLNSNWSLQAGPYISMAVQRKFYGLAKEGYIRDGDPTGEKVGIVDAAYDFKKHIRKVDVGISLGGKYDFAERYYATAQFDYGFNSIMKTGFESISFDLHNIFLNVGVGMRLW</sequence>
<dbReference type="AlphaFoldDB" id="A0A1H6CPC4"/>
<dbReference type="OrthoDB" id="1014137at2"/>
<keyword evidence="3" id="KW-1185">Reference proteome</keyword>
<protein>
    <submittedName>
        <fullName evidence="2">Outer membrane protein beta-barrel domain-containing protein</fullName>
    </submittedName>
</protein>
<evidence type="ECO:0000313" key="3">
    <source>
        <dbReference type="Proteomes" id="UP000236731"/>
    </source>
</evidence>